<protein>
    <submittedName>
        <fullName evidence="1">Uncharacterized protein</fullName>
    </submittedName>
</protein>
<dbReference type="Proteomes" id="UP001391051">
    <property type="component" value="Unassembled WGS sequence"/>
</dbReference>
<evidence type="ECO:0000313" key="2">
    <source>
        <dbReference type="Proteomes" id="UP001391051"/>
    </source>
</evidence>
<sequence length="261" mass="29874">MATGITNQSILQTDLQGYPATFNDVLRKDPGRKGFWGLVDKIKILPDGWSNSVSLSLMVHSIQWHPALPKCDSLAIPVHDVYLVTVPHLGWPTSLRHWSLYSQGCFFHLVLQEDRPCLQLDRFSEEELKEELEDIQWHARCDSIHLWNDFNGRYTPMIAYHLGQTRFDSTQIESLARFVSSQFTKYTPNRMNCHLFAMSLANRVIMTNSGGTVFVGTRAQIIHWDTSHGEQPPPFSLETGYLLRAPNRGKSEEPHDKVLNI</sequence>
<accession>A0ABR1QYU3</accession>
<dbReference type="EMBL" id="JAQQWE010000001">
    <property type="protein sequence ID" value="KAK7967867.1"/>
    <property type="molecule type" value="Genomic_DNA"/>
</dbReference>
<evidence type="ECO:0000313" key="1">
    <source>
        <dbReference type="EMBL" id="KAK7967867.1"/>
    </source>
</evidence>
<dbReference type="GeneID" id="92071428"/>
<dbReference type="RefSeq" id="XP_066707259.1">
    <property type="nucleotide sequence ID" value="XM_066838366.1"/>
</dbReference>
<gene>
    <name evidence="1" type="ORF">PG986_002144</name>
</gene>
<proteinExistence type="predicted"/>
<name>A0ABR1QYU3_9PEZI</name>
<keyword evidence="2" id="KW-1185">Reference proteome</keyword>
<reference evidence="1 2" key="1">
    <citation type="submission" date="2023-01" db="EMBL/GenBank/DDBJ databases">
        <title>Analysis of 21 Apiospora genomes using comparative genomics revels a genus with tremendous synthesis potential of carbohydrate active enzymes and secondary metabolites.</title>
        <authorList>
            <person name="Sorensen T."/>
        </authorList>
    </citation>
    <scope>NUCLEOTIDE SEQUENCE [LARGE SCALE GENOMIC DNA]</scope>
    <source>
        <strain evidence="1 2">CBS 24483</strain>
    </source>
</reference>
<comment type="caution">
    <text evidence="1">The sequence shown here is derived from an EMBL/GenBank/DDBJ whole genome shotgun (WGS) entry which is preliminary data.</text>
</comment>
<organism evidence="1 2">
    <name type="scientific">Apiospora aurea</name>
    <dbReference type="NCBI Taxonomy" id="335848"/>
    <lineage>
        <taxon>Eukaryota</taxon>
        <taxon>Fungi</taxon>
        <taxon>Dikarya</taxon>
        <taxon>Ascomycota</taxon>
        <taxon>Pezizomycotina</taxon>
        <taxon>Sordariomycetes</taxon>
        <taxon>Xylariomycetidae</taxon>
        <taxon>Amphisphaeriales</taxon>
        <taxon>Apiosporaceae</taxon>
        <taxon>Apiospora</taxon>
    </lineage>
</organism>